<organism evidence="1 2">
    <name type="scientific">Cytobacillus citreus</name>
    <dbReference type="NCBI Taxonomy" id="2833586"/>
    <lineage>
        <taxon>Bacteria</taxon>
        <taxon>Bacillati</taxon>
        <taxon>Bacillota</taxon>
        <taxon>Bacilli</taxon>
        <taxon>Bacillales</taxon>
        <taxon>Bacillaceae</taxon>
        <taxon>Cytobacillus</taxon>
    </lineage>
</organism>
<dbReference type="RefSeq" id="WP_213101820.1">
    <property type="nucleotide sequence ID" value="NZ_JAGYPM010000002.1"/>
</dbReference>
<evidence type="ECO:0000313" key="1">
    <source>
        <dbReference type="EMBL" id="MBS4190363.1"/>
    </source>
</evidence>
<gene>
    <name evidence="1" type="ORF">KHA94_09130</name>
</gene>
<accession>A0ABS5NRB6</accession>
<reference evidence="1 2" key="1">
    <citation type="submission" date="2021-05" db="EMBL/GenBank/DDBJ databases">
        <title>Novel Bacillus species.</title>
        <authorList>
            <person name="Liu G."/>
        </authorList>
    </citation>
    <scope>NUCLEOTIDE SEQUENCE [LARGE SCALE GENOMIC DNA]</scope>
    <source>
        <strain evidence="1 2">FJAT-49705</strain>
    </source>
</reference>
<sequence length="62" mass="7409">MLRKEDRVRFKEGLEHMNLKGTTWVYKCESDEIESNGQKCVYLKGFSKIIPVHFLQKFNETK</sequence>
<dbReference type="Proteomes" id="UP000681027">
    <property type="component" value="Unassembled WGS sequence"/>
</dbReference>
<comment type="caution">
    <text evidence="1">The sequence shown here is derived from an EMBL/GenBank/DDBJ whole genome shotgun (WGS) entry which is preliminary data.</text>
</comment>
<dbReference type="EMBL" id="JAGYPM010000002">
    <property type="protein sequence ID" value="MBS4190363.1"/>
    <property type="molecule type" value="Genomic_DNA"/>
</dbReference>
<keyword evidence="2" id="KW-1185">Reference proteome</keyword>
<name>A0ABS5NRB6_9BACI</name>
<proteinExistence type="predicted"/>
<evidence type="ECO:0000313" key="2">
    <source>
        <dbReference type="Proteomes" id="UP000681027"/>
    </source>
</evidence>
<protein>
    <submittedName>
        <fullName evidence="1">Uncharacterized protein</fullName>
    </submittedName>
</protein>